<evidence type="ECO:0000313" key="4">
    <source>
        <dbReference type="Proteomes" id="UP001597118"/>
    </source>
</evidence>
<name>A0ABW4IAY7_9SPHI</name>
<feature type="signal peptide" evidence="1">
    <location>
        <begin position="1"/>
        <end position="22"/>
    </location>
</feature>
<keyword evidence="4" id="KW-1185">Reference proteome</keyword>
<dbReference type="Proteomes" id="UP001597118">
    <property type="component" value="Unassembled WGS sequence"/>
</dbReference>
<comment type="caution">
    <text evidence="3">The sequence shown here is derived from an EMBL/GenBank/DDBJ whole genome shotgun (WGS) entry which is preliminary data.</text>
</comment>
<feature type="domain" description="GP-PDE" evidence="2">
    <location>
        <begin position="26"/>
        <end position="289"/>
    </location>
</feature>
<dbReference type="InterPro" id="IPR017946">
    <property type="entry name" value="PLC-like_Pdiesterase_TIM-brl"/>
</dbReference>
<gene>
    <name evidence="3" type="ORF">ACFSAH_08535</name>
</gene>
<reference evidence="4" key="1">
    <citation type="journal article" date="2019" name="Int. J. Syst. Evol. Microbiol.">
        <title>The Global Catalogue of Microorganisms (GCM) 10K type strain sequencing project: providing services to taxonomists for standard genome sequencing and annotation.</title>
        <authorList>
            <consortium name="The Broad Institute Genomics Platform"/>
            <consortium name="The Broad Institute Genome Sequencing Center for Infectious Disease"/>
            <person name="Wu L."/>
            <person name="Ma J."/>
        </authorList>
    </citation>
    <scope>NUCLEOTIDE SEQUENCE [LARGE SCALE GENOMIC DNA]</scope>
    <source>
        <strain evidence="4">CCUG 53762</strain>
    </source>
</reference>
<evidence type="ECO:0000313" key="3">
    <source>
        <dbReference type="EMBL" id="MFD1629921.1"/>
    </source>
</evidence>
<evidence type="ECO:0000256" key="1">
    <source>
        <dbReference type="SAM" id="SignalP"/>
    </source>
</evidence>
<dbReference type="Pfam" id="PF03009">
    <property type="entry name" value="GDPD"/>
    <property type="match status" value="1"/>
</dbReference>
<sequence>MKRKLTFAVAAAMALLSTNSFAQDKIDLQGHRGARGLMPENTIPAMKKALDLGVTLEMDVQFSKDKKVIVSHDNWLNAAFVLDPNGQPLPAKNQRDNKLYNHKYSEIKKYDVGSKLYPAFPDQKKMHAYIPLLSELIDSVELYAKQKNYPAPHYNIETKISAKGDNINHPGPEEFVKRLMKVINSKKIADRVIIQSFDTRTLEIINKKHKNVKTAYLVSKGNLADNLKNLSFKPDIYSPNYKLVTKQLVEECHKQNIKVLPWTVNTKQEIDDLKKMGVDGIISDYPNLF</sequence>
<accession>A0ABW4IAY7</accession>
<dbReference type="SUPFAM" id="SSF51695">
    <property type="entry name" value="PLC-like phosphodiesterases"/>
    <property type="match status" value="1"/>
</dbReference>
<protein>
    <submittedName>
        <fullName evidence="3">Glycerophosphodiester phosphodiesterase</fullName>
    </submittedName>
</protein>
<dbReference type="PANTHER" id="PTHR46211:SF14">
    <property type="entry name" value="GLYCEROPHOSPHODIESTER PHOSPHODIESTERASE"/>
    <property type="match status" value="1"/>
</dbReference>
<proteinExistence type="predicted"/>
<dbReference type="RefSeq" id="WP_379662299.1">
    <property type="nucleotide sequence ID" value="NZ_JBHUDG010000012.1"/>
</dbReference>
<evidence type="ECO:0000259" key="2">
    <source>
        <dbReference type="PROSITE" id="PS51704"/>
    </source>
</evidence>
<keyword evidence="1" id="KW-0732">Signal</keyword>
<dbReference type="PROSITE" id="PS51704">
    <property type="entry name" value="GP_PDE"/>
    <property type="match status" value="1"/>
</dbReference>
<dbReference type="Gene3D" id="3.20.20.190">
    <property type="entry name" value="Phosphatidylinositol (PI) phosphodiesterase"/>
    <property type="match status" value="1"/>
</dbReference>
<feature type="chain" id="PRO_5046951621" evidence="1">
    <location>
        <begin position="23"/>
        <end position="289"/>
    </location>
</feature>
<organism evidence="3 4">
    <name type="scientific">Pseudopedobacter beijingensis</name>
    <dbReference type="NCBI Taxonomy" id="1207056"/>
    <lineage>
        <taxon>Bacteria</taxon>
        <taxon>Pseudomonadati</taxon>
        <taxon>Bacteroidota</taxon>
        <taxon>Sphingobacteriia</taxon>
        <taxon>Sphingobacteriales</taxon>
        <taxon>Sphingobacteriaceae</taxon>
        <taxon>Pseudopedobacter</taxon>
    </lineage>
</organism>
<dbReference type="PANTHER" id="PTHR46211">
    <property type="entry name" value="GLYCEROPHOSPHORYL DIESTER PHOSPHODIESTERASE"/>
    <property type="match status" value="1"/>
</dbReference>
<dbReference type="InterPro" id="IPR030395">
    <property type="entry name" value="GP_PDE_dom"/>
</dbReference>
<dbReference type="EMBL" id="JBHUDG010000012">
    <property type="protein sequence ID" value="MFD1629921.1"/>
    <property type="molecule type" value="Genomic_DNA"/>
</dbReference>
<dbReference type="CDD" id="cd08567">
    <property type="entry name" value="GDPD_SpGDE_like"/>
    <property type="match status" value="1"/>
</dbReference>